<reference evidence="3 4" key="1">
    <citation type="submission" date="2016-04" db="EMBL/GenBank/DDBJ databases">
        <title>Genome analysis of Thermosulfurimonas dismutans, the first thermophilic sulfur-disproportionating bacterium of the phylum Thermodesulfobacteria.</title>
        <authorList>
            <person name="Mardanov A.V."/>
            <person name="Beletsky A.V."/>
            <person name="Kadnikov V.V."/>
            <person name="Slobodkin A.I."/>
            <person name="Ravin N.V."/>
        </authorList>
    </citation>
    <scope>NUCLEOTIDE SEQUENCE [LARGE SCALE GENOMIC DNA]</scope>
    <source>
        <strain evidence="3 4">S95</strain>
    </source>
</reference>
<evidence type="ECO:0000313" key="3">
    <source>
        <dbReference type="EMBL" id="OAQ21324.1"/>
    </source>
</evidence>
<evidence type="ECO:0000256" key="2">
    <source>
        <dbReference type="SAM" id="Phobius"/>
    </source>
</evidence>
<keyword evidence="4" id="KW-1185">Reference proteome</keyword>
<dbReference type="SUPFAM" id="SSF48695">
    <property type="entry name" value="Multiheme cytochromes"/>
    <property type="match status" value="1"/>
</dbReference>
<keyword evidence="2" id="KW-0812">Transmembrane</keyword>
<dbReference type="PATRIC" id="fig|999894.6.peg.545"/>
<dbReference type="InterPro" id="IPR036280">
    <property type="entry name" value="Multihaem_cyt_sf"/>
</dbReference>
<keyword evidence="2" id="KW-0472">Membrane</keyword>
<dbReference type="EMBL" id="LWLG01000002">
    <property type="protein sequence ID" value="OAQ21324.1"/>
    <property type="molecule type" value="Genomic_DNA"/>
</dbReference>
<dbReference type="AlphaFoldDB" id="A0A179D5F0"/>
<comment type="caution">
    <text evidence="3">The sequence shown here is derived from an EMBL/GenBank/DDBJ whole genome shotgun (WGS) entry which is preliminary data.</text>
</comment>
<feature type="transmembrane region" description="Helical" evidence="2">
    <location>
        <begin position="7"/>
        <end position="24"/>
    </location>
</feature>
<proteinExistence type="predicted"/>
<accession>A0A179D5F0</accession>
<dbReference type="STRING" id="999894.TDIS_0544"/>
<gene>
    <name evidence="3" type="ORF">TDIS_0544</name>
</gene>
<protein>
    <submittedName>
        <fullName evidence="3">Sulfite reduction-associated complex DsrMKJOP multiheme protein DsrJ</fullName>
    </submittedName>
</protein>
<evidence type="ECO:0000256" key="1">
    <source>
        <dbReference type="SAM" id="MobiDB-lite"/>
    </source>
</evidence>
<dbReference type="InterPro" id="IPR047668">
    <property type="entry name" value="DsrJ"/>
</dbReference>
<evidence type="ECO:0000313" key="4">
    <source>
        <dbReference type="Proteomes" id="UP000078390"/>
    </source>
</evidence>
<keyword evidence="2" id="KW-1133">Transmembrane helix</keyword>
<name>A0A179D5F0_9BACT</name>
<dbReference type="Proteomes" id="UP000078390">
    <property type="component" value="Unassembled WGS sequence"/>
</dbReference>
<sequence>MYNSNKVIPGIIIFVLIVTFPIWLNHGKAVSAPKPILPEGRCVESKEFMRANHMQLLKEWRVLAIREGMRIYTSSDGSRFWIGLQNGCMKCHHNKQQFCDKCHDFASVKPYCWNCHIPPETKEFGTAKATRLLKLFRIPVDLREGAKPKHGEHGGHGEIDKGGEH</sequence>
<feature type="region of interest" description="Disordered" evidence="1">
    <location>
        <begin position="145"/>
        <end position="165"/>
    </location>
</feature>
<organism evidence="3 4">
    <name type="scientific">Thermosulfurimonas dismutans</name>
    <dbReference type="NCBI Taxonomy" id="999894"/>
    <lineage>
        <taxon>Bacteria</taxon>
        <taxon>Pseudomonadati</taxon>
        <taxon>Thermodesulfobacteriota</taxon>
        <taxon>Thermodesulfobacteria</taxon>
        <taxon>Thermodesulfobacteriales</taxon>
        <taxon>Thermodesulfobacteriaceae</taxon>
        <taxon>Thermosulfurimonas</taxon>
    </lineage>
</organism>
<dbReference type="RefSeq" id="WP_068669052.1">
    <property type="nucleotide sequence ID" value="NZ_LWLG01000002.1"/>
</dbReference>
<dbReference type="NCBIfam" id="NF038038">
    <property type="entry name" value="cytoc_DsrJ"/>
    <property type="match status" value="1"/>
</dbReference>